<proteinExistence type="predicted"/>
<dbReference type="EMBL" id="QXFY01000867">
    <property type="protein sequence ID" value="KAE9333991.1"/>
    <property type="molecule type" value="Genomic_DNA"/>
</dbReference>
<dbReference type="Gene3D" id="1.20.1280.50">
    <property type="match status" value="1"/>
</dbReference>
<organism evidence="1 2">
    <name type="scientific">Phytophthora fragariae</name>
    <dbReference type="NCBI Taxonomy" id="53985"/>
    <lineage>
        <taxon>Eukaryota</taxon>
        <taxon>Sar</taxon>
        <taxon>Stramenopiles</taxon>
        <taxon>Oomycota</taxon>
        <taxon>Peronosporomycetes</taxon>
        <taxon>Peronosporales</taxon>
        <taxon>Peronosporaceae</taxon>
        <taxon>Phytophthora</taxon>
    </lineage>
</organism>
<dbReference type="AlphaFoldDB" id="A0A6G0RHR2"/>
<dbReference type="Proteomes" id="UP000486351">
    <property type="component" value="Unassembled WGS sequence"/>
</dbReference>
<dbReference type="InterPro" id="IPR036047">
    <property type="entry name" value="F-box-like_dom_sf"/>
</dbReference>
<dbReference type="SUPFAM" id="SSF81383">
    <property type="entry name" value="F-box domain"/>
    <property type="match status" value="1"/>
</dbReference>
<evidence type="ECO:0000313" key="1">
    <source>
        <dbReference type="EMBL" id="KAE9333991.1"/>
    </source>
</evidence>
<evidence type="ECO:0008006" key="3">
    <source>
        <dbReference type="Google" id="ProtNLM"/>
    </source>
</evidence>
<reference evidence="1 2" key="1">
    <citation type="submission" date="2018-09" db="EMBL/GenBank/DDBJ databases">
        <title>Genomic investigation of the strawberry pathogen Phytophthora fragariae indicates pathogenicity is determined by transcriptional variation in three key races.</title>
        <authorList>
            <person name="Adams T.M."/>
            <person name="Armitage A.D."/>
            <person name="Sobczyk M.K."/>
            <person name="Bates H.J."/>
            <person name="Dunwell J.M."/>
            <person name="Nellist C.F."/>
            <person name="Harrison R.J."/>
        </authorList>
    </citation>
    <scope>NUCLEOTIDE SEQUENCE [LARGE SCALE GENOMIC DNA]</scope>
    <source>
        <strain evidence="1 2">NOV-77</strain>
    </source>
</reference>
<protein>
    <recommendedName>
        <fullName evidence="3">F-box domain-containing protein</fullName>
    </recommendedName>
</protein>
<sequence length="319" mass="34673">MEVIGRVGRISPHQLPVEIVESLCSLLTGFDALSLSQTNSWWRKYLSEEYLWQCRLQVSTAVNNLESWKKKYAQSRSIVFKALKVEDKSELMDACVYLTYKAEQRRRDLHRRADVDRRRVSGVAAVSARGGGGVGGTVGGDRGGLAHQRVSGVVAVAVGGDRGDVGRRRSGGVEVLDFVLLWTRYSKSEHHVESVHDKPKTPKRRERKSAGILQRALGVNQVGDQVARTIVFADDGALAPSEEIVGHQQEDCSLEAPIGGLLLAGQKTATMHLAASGVAIAWLVPEYLGMGTSGAFPAGRAAEELLCSLHCSPLLHLEL</sequence>
<name>A0A6G0RHR2_9STRA</name>
<gene>
    <name evidence="1" type="ORF">PF008_g14180</name>
</gene>
<comment type="caution">
    <text evidence="1">The sequence shown here is derived from an EMBL/GenBank/DDBJ whole genome shotgun (WGS) entry which is preliminary data.</text>
</comment>
<accession>A0A6G0RHR2</accession>
<evidence type="ECO:0000313" key="2">
    <source>
        <dbReference type="Proteomes" id="UP000486351"/>
    </source>
</evidence>